<keyword evidence="9 11" id="KW-0460">Magnesium</keyword>
<keyword evidence="7 11" id="KW-0418">Kinase</keyword>
<dbReference type="Pfam" id="PF02110">
    <property type="entry name" value="HK"/>
    <property type="match status" value="1"/>
</dbReference>
<accession>A0ABW2NRP6</accession>
<feature type="binding site" evidence="11">
    <location>
        <position position="121"/>
    </location>
    <ligand>
        <name>ATP</name>
        <dbReference type="ChEBI" id="CHEBI:30616"/>
    </ligand>
</feature>
<comment type="catalytic activity">
    <reaction evidence="1 11">
        <text>5-(2-hydroxyethyl)-4-methylthiazole + ATP = 4-methyl-5-(2-phosphooxyethyl)-thiazole + ADP + H(+)</text>
        <dbReference type="Rhea" id="RHEA:24212"/>
        <dbReference type="ChEBI" id="CHEBI:15378"/>
        <dbReference type="ChEBI" id="CHEBI:17957"/>
        <dbReference type="ChEBI" id="CHEBI:30616"/>
        <dbReference type="ChEBI" id="CHEBI:58296"/>
        <dbReference type="ChEBI" id="CHEBI:456216"/>
        <dbReference type="EC" id="2.7.1.50"/>
    </reaction>
</comment>
<feature type="binding site" evidence="11">
    <location>
        <position position="43"/>
    </location>
    <ligand>
        <name>substrate</name>
    </ligand>
</feature>
<feature type="binding site" evidence="11">
    <location>
        <position position="194"/>
    </location>
    <ligand>
        <name>substrate</name>
    </ligand>
</feature>
<dbReference type="HAMAP" id="MF_00228">
    <property type="entry name" value="Thz_kinase"/>
    <property type="match status" value="1"/>
</dbReference>
<dbReference type="InterPro" id="IPR000417">
    <property type="entry name" value="Hyethyz_kinase"/>
</dbReference>
<evidence type="ECO:0000256" key="5">
    <source>
        <dbReference type="ARBA" id="ARBA00022723"/>
    </source>
</evidence>
<feature type="binding site" evidence="11">
    <location>
        <position position="167"/>
    </location>
    <ligand>
        <name>ATP</name>
        <dbReference type="ChEBI" id="CHEBI:30616"/>
    </ligand>
</feature>
<evidence type="ECO:0000256" key="2">
    <source>
        <dbReference type="ARBA" id="ARBA00001946"/>
    </source>
</evidence>
<keyword evidence="5 11" id="KW-0479">Metal-binding</keyword>
<dbReference type="SUPFAM" id="SSF53613">
    <property type="entry name" value="Ribokinase-like"/>
    <property type="match status" value="1"/>
</dbReference>
<evidence type="ECO:0000256" key="3">
    <source>
        <dbReference type="ARBA" id="ARBA00004868"/>
    </source>
</evidence>
<comment type="similarity">
    <text evidence="11">Belongs to the Thz kinase family.</text>
</comment>
<dbReference type="CDD" id="cd01170">
    <property type="entry name" value="THZ_kinase"/>
    <property type="match status" value="1"/>
</dbReference>
<comment type="function">
    <text evidence="11">Catalyzes the phosphorylation of the hydroxyl group of 4-methyl-5-beta-hydroxyethylthiazole (THZ).</text>
</comment>
<evidence type="ECO:0000256" key="11">
    <source>
        <dbReference type="HAMAP-Rule" id="MF_00228"/>
    </source>
</evidence>
<dbReference type="EMBL" id="JBHTCP010000050">
    <property type="protein sequence ID" value="MFC7373135.1"/>
    <property type="molecule type" value="Genomic_DNA"/>
</dbReference>
<keyword evidence="4 11" id="KW-0808">Transferase</keyword>
<dbReference type="GO" id="GO:0004417">
    <property type="term" value="F:hydroxyethylthiazole kinase activity"/>
    <property type="evidence" value="ECO:0007669"/>
    <property type="project" value="UniProtKB-EC"/>
</dbReference>
<evidence type="ECO:0000256" key="8">
    <source>
        <dbReference type="ARBA" id="ARBA00022840"/>
    </source>
</evidence>
<evidence type="ECO:0000256" key="7">
    <source>
        <dbReference type="ARBA" id="ARBA00022777"/>
    </source>
</evidence>
<dbReference type="Gene3D" id="3.40.1190.20">
    <property type="match status" value="1"/>
</dbReference>
<comment type="pathway">
    <text evidence="3 11">Cofactor biosynthesis; thiamine diphosphate biosynthesis; 4-methyl-5-(2-phosphoethyl)-thiazole from 5-(2-hydroxyethyl)-4-methylthiazole: step 1/1.</text>
</comment>
<dbReference type="PIRSF" id="PIRSF000513">
    <property type="entry name" value="Thz_kinase"/>
    <property type="match status" value="1"/>
</dbReference>
<keyword evidence="10 11" id="KW-0784">Thiamine biosynthesis</keyword>
<evidence type="ECO:0000313" key="13">
    <source>
        <dbReference type="Proteomes" id="UP001596549"/>
    </source>
</evidence>
<keyword evidence="13" id="KW-1185">Reference proteome</keyword>
<name>A0ABW2NRP6_9BACL</name>
<sequence length="274" mass="29194">MNQDNSVLDEIRTKKPLIHHITNNVTMMLLANGVLAAGGSPMMVHAEEEVAEAVAAAQSLVINIGTLTPSAARSMTEALMLAVQKGVPIVIDPVAVGMTKLRQNTLNDLLSASEGAMRTLCGNAAEIHFLAEKEWKGRGVDGEMNVRHLTNVAEKAAQQTGCLIVMTGVKDIISNGKKTIIIKSGHELMAKMTGTGCFASSLTALFLANSLTAKLCPVQKAARAMLMLGMCAEKAAQTSEGSGTFAVRLLDELCLLNGNDLEKRYDECVMERVI</sequence>
<gene>
    <name evidence="11 12" type="primary">thiM</name>
    <name evidence="12" type="ORF">ACFQPF_15955</name>
</gene>
<proteinExistence type="inferred from homology"/>
<protein>
    <recommendedName>
        <fullName evidence="11">Hydroxyethylthiazole kinase</fullName>
        <ecNumber evidence="11">2.7.1.50</ecNumber>
    </recommendedName>
    <alternativeName>
        <fullName evidence="11">4-methyl-5-beta-hydroxyethylthiazole kinase</fullName>
        <shortName evidence="11">TH kinase</shortName>
        <shortName evidence="11">Thz kinase</shortName>
    </alternativeName>
</protein>
<evidence type="ECO:0000256" key="9">
    <source>
        <dbReference type="ARBA" id="ARBA00022842"/>
    </source>
</evidence>
<evidence type="ECO:0000256" key="10">
    <source>
        <dbReference type="ARBA" id="ARBA00022977"/>
    </source>
</evidence>
<evidence type="ECO:0000256" key="1">
    <source>
        <dbReference type="ARBA" id="ARBA00001771"/>
    </source>
</evidence>
<reference evidence="13" key="1">
    <citation type="journal article" date="2019" name="Int. J. Syst. Evol. Microbiol.">
        <title>The Global Catalogue of Microorganisms (GCM) 10K type strain sequencing project: providing services to taxonomists for standard genome sequencing and annotation.</title>
        <authorList>
            <consortium name="The Broad Institute Genomics Platform"/>
            <consortium name="The Broad Institute Genome Sequencing Center for Infectious Disease"/>
            <person name="Wu L."/>
            <person name="Ma J."/>
        </authorList>
    </citation>
    <scope>NUCLEOTIDE SEQUENCE [LARGE SCALE GENOMIC DNA]</scope>
    <source>
        <strain evidence="13">NBRC 106396</strain>
    </source>
</reference>
<keyword evidence="6 11" id="KW-0547">Nucleotide-binding</keyword>
<dbReference type="InterPro" id="IPR029056">
    <property type="entry name" value="Ribokinase-like"/>
</dbReference>
<evidence type="ECO:0000256" key="6">
    <source>
        <dbReference type="ARBA" id="ARBA00022741"/>
    </source>
</evidence>
<comment type="caution">
    <text evidence="12">The sequence shown here is derived from an EMBL/GenBank/DDBJ whole genome shotgun (WGS) entry which is preliminary data.</text>
</comment>
<dbReference type="PRINTS" id="PR01099">
    <property type="entry name" value="HYETHTZKNASE"/>
</dbReference>
<dbReference type="RefSeq" id="WP_379750760.1">
    <property type="nucleotide sequence ID" value="NZ_JBHTCP010000050.1"/>
</dbReference>
<evidence type="ECO:0000256" key="4">
    <source>
        <dbReference type="ARBA" id="ARBA00022679"/>
    </source>
</evidence>
<evidence type="ECO:0000313" key="12">
    <source>
        <dbReference type="EMBL" id="MFC7373135.1"/>
    </source>
</evidence>
<keyword evidence="8 11" id="KW-0067">ATP-binding</keyword>
<dbReference type="NCBIfam" id="NF006830">
    <property type="entry name" value="PRK09355.1"/>
    <property type="match status" value="1"/>
</dbReference>
<dbReference type="EC" id="2.7.1.50" evidence="11"/>
<organism evidence="12 13">
    <name type="scientific">Fictibacillus iocasae</name>
    <dbReference type="NCBI Taxonomy" id="2715437"/>
    <lineage>
        <taxon>Bacteria</taxon>
        <taxon>Bacillati</taxon>
        <taxon>Bacillota</taxon>
        <taxon>Bacilli</taxon>
        <taxon>Bacillales</taxon>
        <taxon>Fictibacillaceae</taxon>
        <taxon>Fictibacillus</taxon>
    </lineage>
</organism>
<comment type="cofactor">
    <cofactor evidence="2 11">
        <name>Mg(2+)</name>
        <dbReference type="ChEBI" id="CHEBI:18420"/>
    </cofactor>
</comment>
<dbReference type="Proteomes" id="UP001596549">
    <property type="component" value="Unassembled WGS sequence"/>
</dbReference>